<reference evidence="1" key="2">
    <citation type="submission" date="2020-09" db="EMBL/GenBank/DDBJ databases">
        <authorList>
            <person name="Sun Q."/>
            <person name="Ohkuma M."/>
        </authorList>
    </citation>
    <scope>NUCLEOTIDE SEQUENCE</scope>
    <source>
        <strain evidence="1">JCM 3090</strain>
    </source>
</reference>
<organism evidence="1 2">
    <name type="scientific">Pilimelia anulata</name>
    <dbReference type="NCBI Taxonomy" id="53371"/>
    <lineage>
        <taxon>Bacteria</taxon>
        <taxon>Bacillati</taxon>
        <taxon>Actinomycetota</taxon>
        <taxon>Actinomycetes</taxon>
        <taxon>Micromonosporales</taxon>
        <taxon>Micromonosporaceae</taxon>
        <taxon>Pilimelia</taxon>
    </lineage>
</organism>
<name>A0A8J3BDC6_9ACTN</name>
<evidence type="ECO:0000313" key="2">
    <source>
        <dbReference type="Proteomes" id="UP000649739"/>
    </source>
</evidence>
<dbReference type="EMBL" id="BMQB01000007">
    <property type="protein sequence ID" value="GGK00064.1"/>
    <property type="molecule type" value="Genomic_DNA"/>
</dbReference>
<evidence type="ECO:0000313" key="1">
    <source>
        <dbReference type="EMBL" id="GGK00064.1"/>
    </source>
</evidence>
<reference evidence="1" key="1">
    <citation type="journal article" date="2014" name="Int. J. Syst. Evol. Microbiol.">
        <title>Complete genome sequence of Corynebacterium casei LMG S-19264T (=DSM 44701T), isolated from a smear-ripened cheese.</title>
        <authorList>
            <consortium name="US DOE Joint Genome Institute (JGI-PGF)"/>
            <person name="Walter F."/>
            <person name="Albersmeier A."/>
            <person name="Kalinowski J."/>
            <person name="Ruckert C."/>
        </authorList>
    </citation>
    <scope>NUCLEOTIDE SEQUENCE</scope>
    <source>
        <strain evidence="1">JCM 3090</strain>
    </source>
</reference>
<sequence>MRRLLQTWRNGTAPAAIITSMPKPRHVTEWIIRPAAQRTEEEHADLGRILQRCPTLHTVNHLVSDVAGMLRHLQGPHLDT</sequence>
<dbReference type="Proteomes" id="UP000649739">
    <property type="component" value="Unassembled WGS sequence"/>
</dbReference>
<proteinExistence type="predicted"/>
<dbReference type="RefSeq" id="WP_189171010.1">
    <property type="nucleotide sequence ID" value="NZ_BMQB01000007.1"/>
</dbReference>
<dbReference type="AlphaFoldDB" id="A0A8J3BDC6"/>
<protein>
    <submittedName>
        <fullName evidence="1">Uncharacterized protein</fullName>
    </submittedName>
</protein>
<accession>A0A8J3BDC6</accession>
<comment type="caution">
    <text evidence="1">The sequence shown here is derived from an EMBL/GenBank/DDBJ whole genome shotgun (WGS) entry which is preliminary data.</text>
</comment>
<gene>
    <name evidence="1" type="ORF">GCM10010123_32390</name>
</gene>
<keyword evidence="2" id="KW-1185">Reference proteome</keyword>